<dbReference type="OrthoDB" id="17678at2759"/>
<dbReference type="InterPro" id="IPR012571">
    <property type="entry name" value="Mdm31/Mdm32"/>
</dbReference>
<evidence type="ECO:0000256" key="3">
    <source>
        <dbReference type="ARBA" id="ARBA00022692"/>
    </source>
</evidence>
<feature type="transmembrane region" description="Helical" evidence="10">
    <location>
        <begin position="95"/>
        <end position="112"/>
    </location>
</feature>
<keyword evidence="3 10" id="KW-0812">Transmembrane</keyword>
<evidence type="ECO:0000313" key="11">
    <source>
        <dbReference type="EMBL" id="KAI6779129.1"/>
    </source>
</evidence>
<gene>
    <name evidence="11" type="ORF">J7T54_007584</name>
</gene>
<reference evidence="11" key="2">
    <citation type="submission" date="2022-07" db="EMBL/GenBank/DDBJ databases">
        <authorList>
            <person name="Goncalves M.F.M."/>
            <person name="Hilario S."/>
            <person name="Van De Peer Y."/>
            <person name="Esteves A.C."/>
            <person name="Alves A."/>
        </authorList>
    </citation>
    <scope>NUCLEOTIDE SEQUENCE</scope>
    <source>
        <strain evidence="11">MUM 19.33</strain>
    </source>
</reference>
<name>A0A9P9XXF4_9HYPO</name>
<dbReference type="EMBL" id="JAGIXG020000052">
    <property type="protein sequence ID" value="KAI6779129.1"/>
    <property type="molecule type" value="Genomic_DNA"/>
</dbReference>
<evidence type="ECO:0000256" key="10">
    <source>
        <dbReference type="SAM" id="Phobius"/>
    </source>
</evidence>
<dbReference type="PANTHER" id="PTHR31068:SF0">
    <property type="entry name" value="MITOCHONDRIAL DISTRIBUTION AND MORPHOLOGY PROTEIN 31"/>
    <property type="match status" value="1"/>
</dbReference>
<keyword evidence="7" id="KW-0496">Mitochondrion</keyword>
<keyword evidence="8 10" id="KW-0472">Membrane</keyword>
<dbReference type="AlphaFoldDB" id="A0A9P9XXF4"/>
<dbReference type="PANTHER" id="PTHR31068">
    <property type="entry name" value="MITOCHONDRIAL DISTRIBUTION AND MORPHOLOGY PROTEIN 31"/>
    <property type="match status" value="1"/>
</dbReference>
<dbReference type="GO" id="GO:0000001">
    <property type="term" value="P:mitochondrion inheritance"/>
    <property type="evidence" value="ECO:0007669"/>
    <property type="project" value="InterPro"/>
</dbReference>
<evidence type="ECO:0000256" key="8">
    <source>
        <dbReference type="ARBA" id="ARBA00023136"/>
    </source>
</evidence>
<comment type="subcellular location">
    <subcellularLocation>
        <location evidence="1">Mitochondrion inner membrane</location>
    </subcellularLocation>
</comment>
<evidence type="ECO:0000256" key="2">
    <source>
        <dbReference type="ARBA" id="ARBA00005687"/>
    </source>
</evidence>
<evidence type="ECO:0000256" key="5">
    <source>
        <dbReference type="ARBA" id="ARBA00022946"/>
    </source>
</evidence>
<dbReference type="Pfam" id="PF08118">
    <property type="entry name" value="MDM31_MDM32"/>
    <property type="match status" value="1"/>
</dbReference>
<dbReference type="Proteomes" id="UP001055219">
    <property type="component" value="Unassembled WGS sequence"/>
</dbReference>
<evidence type="ECO:0000256" key="4">
    <source>
        <dbReference type="ARBA" id="ARBA00022792"/>
    </source>
</evidence>
<comment type="function">
    <text evidence="9">Involved in the organization of the mitochondrial membranes and the global structure of the mitochondria. Also required for mitochondrial distribution and mobility as well as for the maintenance of mitochondrial DNA nucleoids structures.</text>
</comment>
<keyword evidence="12" id="KW-1185">Reference proteome</keyword>
<keyword evidence="5" id="KW-0809">Transit peptide</keyword>
<dbReference type="GO" id="GO:0005743">
    <property type="term" value="C:mitochondrial inner membrane"/>
    <property type="evidence" value="ECO:0007669"/>
    <property type="project" value="UniProtKB-SubCell"/>
</dbReference>
<dbReference type="GO" id="GO:0007005">
    <property type="term" value="P:mitochondrion organization"/>
    <property type="evidence" value="ECO:0007669"/>
    <property type="project" value="InterPro"/>
</dbReference>
<evidence type="ECO:0000256" key="9">
    <source>
        <dbReference type="ARBA" id="ARBA00025191"/>
    </source>
</evidence>
<evidence type="ECO:0000256" key="1">
    <source>
        <dbReference type="ARBA" id="ARBA00004273"/>
    </source>
</evidence>
<keyword evidence="6 10" id="KW-1133">Transmembrane helix</keyword>
<keyword evidence="4" id="KW-0999">Mitochondrion inner membrane</keyword>
<evidence type="ECO:0000256" key="6">
    <source>
        <dbReference type="ARBA" id="ARBA00022989"/>
    </source>
</evidence>
<evidence type="ECO:0000313" key="12">
    <source>
        <dbReference type="Proteomes" id="UP001055219"/>
    </source>
</evidence>
<proteinExistence type="inferred from homology"/>
<dbReference type="GeneID" id="75834058"/>
<comment type="caution">
    <text evidence="11">The sequence shown here is derived from an EMBL/GenBank/DDBJ whole genome shotgun (WGS) entry which is preliminary data.</text>
</comment>
<comment type="similarity">
    <text evidence="2">Belongs to the MDM31/MDM32 family.</text>
</comment>
<evidence type="ECO:0000256" key="7">
    <source>
        <dbReference type="ARBA" id="ARBA00023128"/>
    </source>
</evidence>
<protein>
    <submittedName>
        <fullName evidence="11">Mitochondrial distribution and morphology protein-like protein</fullName>
    </submittedName>
</protein>
<reference evidence="11" key="1">
    <citation type="journal article" date="2021" name="J Fungi (Basel)">
        <title>Genomic and Metabolomic Analyses of the Marine Fungus Emericellopsis cladophorae: Insights into Saltwater Adaptability Mechanisms and Its Biosynthetic Potential.</title>
        <authorList>
            <person name="Goncalves M.F.M."/>
            <person name="Hilario S."/>
            <person name="Van de Peer Y."/>
            <person name="Esteves A.C."/>
            <person name="Alves A."/>
        </authorList>
    </citation>
    <scope>NUCLEOTIDE SEQUENCE</scope>
    <source>
        <strain evidence="11">MUM 19.33</strain>
    </source>
</reference>
<sequence>MDSSPFVHRFALCNARYTRSTNSTRHGTAGYAGDGASSEPTAKAAMTKGRTASKMTPIMAYHKLASPIRSQSKRMKVRFKWMSIRSMRPWNADEWGAFVSWIMLGHIVWVLVGTTTFFSLLILSINTVFAQGLTVIFESAIVPKWRSGVISFRNVFVSRRPGQQKSTVSKGSTDAAAVAAAKGAQQGGTADEEDDGNYTQFDVTIANVNVTLSFLNWWNGKGLLKDVEVKGVRGVIDRTSVRWSSEQVDPLSYRHEHQPGDFEMESFKLEDLLLTIHQPHGFRPFSVSIYSCELPQLRKQWLFYDFLSAKHMSGSYDGSLFTIHPKQVHGTSAGENQGKALGFGEADAWEKFSRLRIDGLKIDHLNRGVEGPFGWIYEGDVDIIADIAFPADNDESITKVVSDFYDQLEEVVVANRHRFIRNINDSAPDMLRSGHLSEAFEAEAAAAEKAGADKGAAEDASDEDRRYLLMDLRIHLNDVKAAVPLFTKDLTYVNQALVRPIVAYINAKKTYIPISCRLVKRASDFDGSWSVYDCGLMNDMSAETYDAFAMDIENQQSRVRRFKKVGFWTLSLAIHALFMGMAGQVA</sequence>
<dbReference type="RefSeq" id="XP_051359985.1">
    <property type="nucleotide sequence ID" value="XM_051508994.1"/>
</dbReference>
<organism evidence="11 12">
    <name type="scientific">Emericellopsis cladophorae</name>
    <dbReference type="NCBI Taxonomy" id="2686198"/>
    <lineage>
        <taxon>Eukaryota</taxon>
        <taxon>Fungi</taxon>
        <taxon>Dikarya</taxon>
        <taxon>Ascomycota</taxon>
        <taxon>Pezizomycotina</taxon>
        <taxon>Sordariomycetes</taxon>
        <taxon>Hypocreomycetidae</taxon>
        <taxon>Hypocreales</taxon>
        <taxon>Bionectriaceae</taxon>
        <taxon>Emericellopsis</taxon>
    </lineage>
</organism>
<accession>A0A9P9XXF4</accession>